<organism evidence="3 4">
    <name type="scientific">Staphylococcus aureus</name>
    <dbReference type="NCBI Taxonomy" id="1280"/>
    <lineage>
        <taxon>Bacteria</taxon>
        <taxon>Bacillati</taxon>
        <taxon>Bacillota</taxon>
        <taxon>Bacilli</taxon>
        <taxon>Bacillales</taxon>
        <taxon>Staphylococcaceae</taxon>
        <taxon>Staphylococcus</taxon>
    </lineage>
</organism>
<protein>
    <submittedName>
        <fullName evidence="3">GTP pyrophosphokinase ywaC</fullName>
        <ecNumber evidence="3">2.7.6.5</ecNumber>
    </submittedName>
</protein>
<dbReference type="Proteomes" id="UP000254502">
    <property type="component" value="Unassembled WGS sequence"/>
</dbReference>
<name>A0A380DS65_STAAU</name>
<evidence type="ECO:0000313" key="4">
    <source>
        <dbReference type="Proteomes" id="UP000254502"/>
    </source>
</evidence>
<dbReference type="UniPathway" id="UPA00908">
    <property type="reaction ID" value="UER00884"/>
</dbReference>
<dbReference type="GO" id="GO:0016301">
    <property type="term" value="F:kinase activity"/>
    <property type="evidence" value="ECO:0007669"/>
    <property type="project" value="UniProtKB-KW"/>
</dbReference>
<proteinExistence type="predicted"/>
<comment type="pathway">
    <text evidence="1">Purine metabolism; ppGpp biosynthesis; ppGpp from GTP: step 1/2.</text>
</comment>
<keyword evidence="3" id="KW-0808">Transferase</keyword>
<evidence type="ECO:0000256" key="1">
    <source>
        <dbReference type="ARBA" id="ARBA00004976"/>
    </source>
</evidence>
<accession>A0A380DS65</accession>
<dbReference type="PANTHER" id="PTHR47837:SF2">
    <property type="entry name" value="GTP PYROPHOSPHOKINASE YWAC"/>
    <property type="match status" value="1"/>
</dbReference>
<sequence length="85" mass="9982">MKEMRSLIEKLNRKGLQISAETAKEHILDIAGIRVVCNYLDDIYLIEEMLLKQEDVQLIKRKDLFSTLKKMVTAVYISLYPFQSF</sequence>
<reference evidence="3 4" key="1">
    <citation type="submission" date="2018-06" db="EMBL/GenBank/DDBJ databases">
        <authorList>
            <consortium name="Pathogen Informatics"/>
            <person name="Doyle S."/>
        </authorList>
    </citation>
    <scope>NUCLEOTIDE SEQUENCE [LARGE SCALE GENOMIC DNA]</scope>
    <source>
        <strain evidence="3 4">NCTC5664</strain>
    </source>
</reference>
<dbReference type="InterPro" id="IPR007685">
    <property type="entry name" value="RelA_SpoT"/>
</dbReference>
<dbReference type="EMBL" id="UHAQ01000002">
    <property type="protein sequence ID" value="SUK43535.1"/>
    <property type="molecule type" value="Genomic_DNA"/>
</dbReference>
<dbReference type="Gene3D" id="3.30.460.10">
    <property type="entry name" value="Beta Polymerase, domain 2"/>
    <property type="match status" value="1"/>
</dbReference>
<dbReference type="InterPro" id="IPR052366">
    <property type="entry name" value="GTP_Pyrophosphokinase"/>
</dbReference>
<dbReference type="SUPFAM" id="SSF81301">
    <property type="entry name" value="Nucleotidyltransferase"/>
    <property type="match status" value="1"/>
</dbReference>
<keyword evidence="3" id="KW-0418">Kinase</keyword>
<evidence type="ECO:0000313" key="3">
    <source>
        <dbReference type="EMBL" id="SUK43535.1"/>
    </source>
</evidence>
<dbReference type="InterPro" id="IPR043519">
    <property type="entry name" value="NT_sf"/>
</dbReference>
<dbReference type="AlphaFoldDB" id="A0A380DS65"/>
<dbReference type="PANTHER" id="PTHR47837">
    <property type="entry name" value="GTP PYROPHOSPHOKINASE YJBM"/>
    <property type="match status" value="1"/>
</dbReference>
<evidence type="ECO:0000259" key="2">
    <source>
        <dbReference type="Pfam" id="PF04607"/>
    </source>
</evidence>
<dbReference type="EC" id="2.7.6.5" evidence="3"/>
<gene>
    <name evidence="3" type="primary">ywaC_2</name>
    <name evidence="3" type="ORF">NCTC5664_01290</name>
</gene>
<dbReference type="Pfam" id="PF04607">
    <property type="entry name" value="RelA_SpoT"/>
    <property type="match status" value="1"/>
</dbReference>
<feature type="domain" description="RelA/SpoT" evidence="2">
    <location>
        <begin position="1"/>
        <end position="70"/>
    </location>
</feature>
<dbReference type="GO" id="GO:0008728">
    <property type="term" value="F:GTP diphosphokinase activity"/>
    <property type="evidence" value="ECO:0007669"/>
    <property type="project" value="UniProtKB-EC"/>
</dbReference>
<dbReference type="GO" id="GO:0015970">
    <property type="term" value="P:guanosine tetraphosphate biosynthetic process"/>
    <property type="evidence" value="ECO:0007669"/>
    <property type="project" value="UniProtKB-UniPathway"/>
</dbReference>